<feature type="repeat" description="TPR" evidence="3">
    <location>
        <begin position="1463"/>
        <end position="1496"/>
    </location>
</feature>
<dbReference type="InterPro" id="IPR035897">
    <property type="entry name" value="Toll_tir_struct_dom_sf"/>
</dbReference>
<organism evidence="5 6">
    <name type="scientific">Pelodictyon phaeoclathratiforme (strain DSM 5477 / BU-1)</name>
    <dbReference type="NCBI Taxonomy" id="324925"/>
    <lineage>
        <taxon>Bacteria</taxon>
        <taxon>Pseudomonadati</taxon>
        <taxon>Chlorobiota</taxon>
        <taxon>Chlorobiia</taxon>
        <taxon>Chlorobiales</taxon>
        <taxon>Chlorobiaceae</taxon>
        <taxon>Chlorobium/Pelodictyon group</taxon>
        <taxon>Pelodictyon</taxon>
    </lineage>
</organism>
<dbReference type="SUPFAM" id="SSF48452">
    <property type="entry name" value="TPR-like"/>
    <property type="match status" value="4"/>
</dbReference>
<proteinExistence type="predicted"/>
<feature type="repeat" description="TPR" evidence="3">
    <location>
        <begin position="1031"/>
        <end position="1064"/>
    </location>
</feature>
<feature type="repeat" description="TPR" evidence="3">
    <location>
        <begin position="1175"/>
        <end position="1208"/>
    </location>
</feature>
<reference evidence="5 6" key="1">
    <citation type="submission" date="2008-06" db="EMBL/GenBank/DDBJ databases">
        <title>Complete sequence of Pelodictyon phaeoclathratiforme BU-1.</title>
        <authorList>
            <consortium name="US DOE Joint Genome Institute"/>
            <person name="Lucas S."/>
            <person name="Copeland A."/>
            <person name="Lapidus A."/>
            <person name="Glavina del Rio T."/>
            <person name="Dalin E."/>
            <person name="Tice H."/>
            <person name="Bruce D."/>
            <person name="Goodwin L."/>
            <person name="Pitluck S."/>
            <person name="Schmutz J."/>
            <person name="Larimer F."/>
            <person name="Land M."/>
            <person name="Hauser L."/>
            <person name="Kyrpides N."/>
            <person name="Mikhailova N."/>
            <person name="Liu Z."/>
            <person name="Li T."/>
            <person name="Zhao F."/>
            <person name="Overmann J."/>
            <person name="Bryant D.A."/>
            <person name="Richardson P."/>
        </authorList>
    </citation>
    <scope>NUCLEOTIDE SEQUENCE [LARGE SCALE GENOMIC DNA]</scope>
    <source>
        <strain evidence="6">DSM 5477 / BU-1</strain>
    </source>
</reference>
<dbReference type="eggNOG" id="COG1672">
    <property type="taxonomic scope" value="Bacteria"/>
</dbReference>
<gene>
    <name evidence="5" type="ordered locus">Ppha_2917</name>
</gene>
<dbReference type="GO" id="GO:0007165">
    <property type="term" value="P:signal transduction"/>
    <property type="evidence" value="ECO:0007669"/>
    <property type="project" value="InterPro"/>
</dbReference>
<sequence>MKVFISHSSEDKPQVELLAHLLREHGFEPWLDKWEIGPGDDIVASINAGLDAAHAGIIVFSSHTRSSRWVEAEVSYLTYSRIEEGKLLIPVVVGDGAWVPPLLRPLARRGIDQIDAIIDALRYRQALPSPIRHPEHGGIELVSISLRETSGENGNHGITVEVRIGDDVHGTASHPTIPKALFQARSNFLTCHVTGLGRNPVAAERAAQESSLVDLGRQLRAFCLPESSGQALADLLDGSPVGTLVEVRVEASGSALLSLPYDALRLPDDRLLATHPACILLRRPPDLKGTASPALAGPLKILVAVGAPDEGTTSSAVLDYEREVQNILDAVEPLQRHENVEVHILEVGHPDEIARAIERDAYHVLHLSCHGRPGMLELEDEEGQAVSVTADELIVPLREKGRPLPLVFLNTCHGAVQDGHTVSLAEALLQSGVPAILAMQTSVSDQYASRLARSFYQHLADGEHLLASRALAQARKELERERLAAIERNEPLDATQPEYATAALFIRGDERPLANFALNNDPLKLQPVHDAAGAVPQLLIGDLIGRRKELRETLRTLRAESGAFSGVVLTGIGGIGKSALAGRAMQRLRQDGYLVPVHAGRFDLSGIVTALRDELIACNPPWANRILAQFDHPGIDDRDRLRLVARVLDEQRVVLLLDDFEQNLHPGGDAFLNPDIAVSMQFLAEHAQRGRLLITCRNPVPEMSLFLRHIPVGALSPAETRKLALRLDALNRSDSATGLEPEQRRRILRILGGHPRSLEFINTLLGGQQRRLRHMMKRLDTLLKEVGLAPGSTFGDADQALQHTLSIAARDIMLDELLETAREERIEQVLLQVAVSNLPVTPTGVARMLASDDAAVPGDVAAADRALVRLHNMALLHLDPDDRSAWVHRWTAEGLEQLDPANHAERCLRAGRYRMWRVQNESHSLDDLVEAVRNFLSGADYDRASELANACLAFLSRNQRSLDVAAFASEVLETLPIEHSGFGSIADQEAQAHLAFGQTGTAFRRYETLVARYERLAQSEPDRADYQRDLSVSYNKMGDLYRALGQGEQARDAFLKALEIAKRLAQSEPDRADYQRDLSVSYNKMGDLYRALGQGEQARDAFLKALEIAKRLAQSEPDRADYQRDLSVSYNKMGDLYRALGQGEQARDAFLKALEIAKRLAQSEPDRADYQRDLSVSYERMGDLYRALGQGEQARDAFLKALEIAKRLAQSEPDRADYQRDLSVSYERMGDLYSALGQGEQARDAFLKDLEIAKRLAQSEPDRADYQRDLSVSYNKMGDLYRALGQGEQARDAFLKALDIRQRLAQSEPDRADYQRDLSVSYNKMGDLYSALGQGEQARDAFLKDLEIAKRLAQSEPDRADYQRDLSVSYNKMGDLYRALGQGEQARDAFLKALDIRQRLAQSEPDRADYQRDLSVSYNKMGDLYSALGQGEQARDAFLKALEIAKRLAQSEPDRADYQRDLSVSYERMGDLYRALGQGEQARDAFLKALEIAKRLAQSEPDRADYQRDLSVSYNKMGDLYSALGQGEQARDAFLKALDIRQRLAQSEPDRADYQRDLAVSLVLFAKAHDSAEKEHLKRALSILESLNATGRLAPVDEPMITAIQNMISGA</sequence>
<feature type="repeat" description="TPR" evidence="3">
    <location>
        <begin position="1415"/>
        <end position="1448"/>
    </location>
</feature>
<feature type="repeat" description="TPR" evidence="3">
    <location>
        <begin position="1511"/>
        <end position="1544"/>
    </location>
</feature>
<feature type="repeat" description="TPR" evidence="3">
    <location>
        <begin position="1127"/>
        <end position="1160"/>
    </location>
</feature>
<dbReference type="RefSeq" id="WP_012509527.1">
    <property type="nucleotide sequence ID" value="NC_011060.1"/>
</dbReference>
<keyword evidence="1" id="KW-0677">Repeat</keyword>
<dbReference type="SUPFAM" id="SSF52540">
    <property type="entry name" value="P-loop containing nucleoside triphosphate hydrolases"/>
    <property type="match status" value="1"/>
</dbReference>
<evidence type="ECO:0000313" key="5">
    <source>
        <dbReference type="EMBL" id="ACF45059.1"/>
    </source>
</evidence>
<dbReference type="InterPro" id="IPR000157">
    <property type="entry name" value="TIR_dom"/>
</dbReference>
<dbReference type="InterPro" id="IPR027417">
    <property type="entry name" value="P-loop_NTPase"/>
</dbReference>
<dbReference type="Proteomes" id="UP000002724">
    <property type="component" value="Chromosome"/>
</dbReference>
<dbReference type="KEGG" id="pph:Ppha_2917"/>
<dbReference type="HOGENOM" id="CLU_243872_0_0_10"/>
<feature type="repeat" description="TPR" evidence="3">
    <location>
        <begin position="1367"/>
        <end position="1400"/>
    </location>
</feature>
<dbReference type="Pfam" id="PF13676">
    <property type="entry name" value="TIR_2"/>
    <property type="match status" value="1"/>
</dbReference>
<dbReference type="Pfam" id="PF13424">
    <property type="entry name" value="TPR_12"/>
    <property type="match status" value="4"/>
</dbReference>
<protein>
    <submittedName>
        <fullName evidence="5">SEFIR domain protein</fullName>
    </submittedName>
</protein>
<dbReference type="Pfam" id="PF13191">
    <property type="entry name" value="AAA_16"/>
    <property type="match status" value="1"/>
</dbReference>
<name>B4SHG6_PELPB</name>
<evidence type="ECO:0000313" key="6">
    <source>
        <dbReference type="Proteomes" id="UP000002724"/>
    </source>
</evidence>
<dbReference type="Pfam" id="PF13374">
    <property type="entry name" value="TPR_10"/>
    <property type="match status" value="2"/>
</dbReference>
<dbReference type="InterPro" id="IPR019734">
    <property type="entry name" value="TPR_rpt"/>
</dbReference>
<dbReference type="PROSITE" id="PS50104">
    <property type="entry name" value="TIR"/>
    <property type="match status" value="1"/>
</dbReference>
<keyword evidence="2 3" id="KW-0802">TPR repeat</keyword>
<dbReference type="SMART" id="SM00028">
    <property type="entry name" value="TPR"/>
    <property type="match status" value="11"/>
</dbReference>
<keyword evidence="6" id="KW-1185">Reference proteome</keyword>
<dbReference type="eggNOG" id="COG0457">
    <property type="taxonomic scope" value="Bacteria"/>
</dbReference>
<dbReference type="OrthoDB" id="6190788at2"/>
<dbReference type="Gene3D" id="3.40.50.300">
    <property type="entry name" value="P-loop containing nucleotide triphosphate hydrolases"/>
    <property type="match status" value="1"/>
</dbReference>
<dbReference type="Gene3D" id="3.40.50.10140">
    <property type="entry name" value="Toll/interleukin-1 receptor homology (TIR) domain"/>
    <property type="match status" value="1"/>
</dbReference>
<evidence type="ECO:0000256" key="2">
    <source>
        <dbReference type="ARBA" id="ARBA00022803"/>
    </source>
</evidence>
<dbReference type="InterPro" id="IPR011990">
    <property type="entry name" value="TPR-like_helical_dom_sf"/>
</dbReference>
<dbReference type="SUPFAM" id="SSF52200">
    <property type="entry name" value="Toll/Interleukin receptor TIR domain"/>
    <property type="match status" value="1"/>
</dbReference>
<evidence type="ECO:0000256" key="1">
    <source>
        <dbReference type="ARBA" id="ARBA00022737"/>
    </source>
</evidence>
<dbReference type="Pfam" id="PF12770">
    <property type="entry name" value="CHAT"/>
    <property type="match status" value="1"/>
</dbReference>
<feature type="repeat" description="TPR" evidence="3">
    <location>
        <begin position="1271"/>
        <end position="1304"/>
    </location>
</feature>
<dbReference type="EMBL" id="CP001110">
    <property type="protein sequence ID" value="ACF45059.1"/>
    <property type="molecule type" value="Genomic_DNA"/>
</dbReference>
<evidence type="ECO:0000256" key="3">
    <source>
        <dbReference type="PROSITE-ProRule" id="PRU00339"/>
    </source>
</evidence>
<dbReference type="InterPro" id="IPR024983">
    <property type="entry name" value="CHAT_dom"/>
</dbReference>
<feature type="domain" description="TIR" evidence="4">
    <location>
        <begin position="1"/>
        <end position="150"/>
    </location>
</feature>
<dbReference type="PROSITE" id="PS50005">
    <property type="entry name" value="TPR"/>
    <property type="match status" value="9"/>
</dbReference>
<accession>B4SHG6</accession>
<dbReference type="PANTHER" id="PTHR45641:SF19">
    <property type="entry name" value="NEPHROCYSTIN-3"/>
    <property type="match status" value="1"/>
</dbReference>
<dbReference type="PANTHER" id="PTHR45641">
    <property type="entry name" value="TETRATRICOPEPTIDE REPEAT PROTEIN (AFU_ORTHOLOGUE AFUA_6G03870)"/>
    <property type="match status" value="1"/>
</dbReference>
<dbReference type="STRING" id="324925.Ppha_2917"/>
<dbReference type="Gene3D" id="1.25.40.10">
    <property type="entry name" value="Tetratricopeptide repeat domain"/>
    <property type="match status" value="5"/>
</dbReference>
<dbReference type="eggNOG" id="COG4995">
    <property type="taxonomic scope" value="Bacteria"/>
</dbReference>
<feature type="repeat" description="TPR" evidence="3">
    <location>
        <begin position="1079"/>
        <end position="1112"/>
    </location>
</feature>
<dbReference type="InterPro" id="IPR041664">
    <property type="entry name" value="AAA_16"/>
</dbReference>
<dbReference type="Pfam" id="PF13181">
    <property type="entry name" value="TPR_8"/>
    <property type="match status" value="1"/>
</dbReference>
<evidence type="ECO:0000259" key="4">
    <source>
        <dbReference type="PROSITE" id="PS50104"/>
    </source>
</evidence>